<gene>
    <name evidence="1" type="ORF">OPV22_023065</name>
</gene>
<dbReference type="Proteomes" id="UP001222027">
    <property type="component" value="Unassembled WGS sequence"/>
</dbReference>
<comment type="caution">
    <text evidence="1">The sequence shown here is derived from an EMBL/GenBank/DDBJ whole genome shotgun (WGS) entry which is preliminary data.</text>
</comment>
<sequence>MLRLWRASPIVVSASTVAADVVQLLQQHRGVLQRRVRRPTFRHHVHVGEEDCHTFDCGSSSSVRDDDTGHLAPTCPQLLPFDINRLSPANDDFPAVALHL</sequence>
<keyword evidence="2" id="KW-1185">Reference proteome</keyword>
<reference evidence="1 2" key="1">
    <citation type="submission" date="2022-12" db="EMBL/GenBank/DDBJ databases">
        <title>Chromosome-scale assembly of the Ensete ventricosum genome.</title>
        <authorList>
            <person name="Dussert Y."/>
            <person name="Stocks J."/>
            <person name="Wendawek A."/>
            <person name="Woldeyes F."/>
            <person name="Nichols R.A."/>
            <person name="Borrell J.S."/>
        </authorList>
    </citation>
    <scope>NUCLEOTIDE SEQUENCE [LARGE SCALE GENOMIC DNA]</scope>
    <source>
        <strain evidence="2">cv. Maze</strain>
        <tissue evidence="1">Seeds</tissue>
    </source>
</reference>
<dbReference type="AlphaFoldDB" id="A0AAV8QW12"/>
<proteinExistence type="predicted"/>
<evidence type="ECO:0000313" key="1">
    <source>
        <dbReference type="EMBL" id="KAJ8479338.1"/>
    </source>
</evidence>
<organism evidence="1 2">
    <name type="scientific">Ensete ventricosum</name>
    <name type="common">Abyssinian banana</name>
    <name type="synonym">Musa ensete</name>
    <dbReference type="NCBI Taxonomy" id="4639"/>
    <lineage>
        <taxon>Eukaryota</taxon>
        <taxon>Viridiplantae</taxon>
        <taxon>Streptophyta</taxon>
        <taxon>Embryophyta</taxon>
        <taxon>Tracheophyta</taxon>
        <taxon>Spermatophyta</taxon>
        <taxon>Magnoliopsida</taxon>
        <taxon>Liliopsida</taxon>
        <taxon>Zingiberales</taxon>
        <taxon>Musaceae</taxon>
        <taxon>Ensete</taxon>
    </lineage>
</organism>
<evidence type="ECO:0000313" key="2">
    <source>
        <dbReference type="Proteomes" id="UP001222027"/>
    </source>
</evidence>
<name>A0AAV8QW12_ENSVE</name>
<dbReference type="EMBL" id="JAQQAF010000006">
    <property type="protein sequence ID" value="KAJ8479338.1"/>
    <property type="molecule type" value="Genomic_DNA"/>
</dbReference>
<evidence type="ECO:0008006" key="3">
    <source>
        <dbReference type="Google" id="ProtNLM"/>
    </source>
</evidence>
<accession>A0AAV8QW12</accession>
<protein>
    <recommendedName>
        <fullName evidence="3">Secreted protein</fullName>
    </recommendedName>
</protein>